<accession>L9LBF3</accession>
<dbReference type="GO" id="GO:0030246">
    <property type="term" value="F:carbohydrate binding"/>
    <property type="evidence" value="ECO:0007669"/>
    <property type="project" value="UniProtKB-UniRule"/>
</dbReference>
<feature type="domain" description="Galectin" evidence="3">
    <location>
        <begin position="1"/>
        <end position="58"/>
    </location>
</feature>
<dbReference type="eggNOG" id="KOG3587">
    <property type="taxonomic scope" value="Eukaryota"/>
</dbReference>
<evidence type="ECO:0000256" key="2">
    <source>
        <dbReference type="RuleBase" id="RU102079"/>
    </source>
</evidence>
<protein>
    <recommendedName>
        <fullName evidence="2">Galectin</fullName>
    </recommendedName>
</protein>
<dbReference type="AlphaFoldDB" id="L9LBF3"/>
<reference evidence="5" key="2">
    <citation type="journal article" date="2013" name="Nat. Commun.">
        <title>Genome of the Chinese tree shrew.</title>
        <authorList>
            <person name="Fan Y."/>
            <person name="Huang Z.Y."/>
            <person name="Cao C.C."/>
            <person name="Chen C.S."/>
            <person name="Chen Y.X."/>
            <person name="Fan D.D."/>
            <person name="He J."/>
            <person name="Hou H.L."/>
            <person name="Hu L."/>
            <person name="Hu X.T."/>
            <person name="Jiang X.T."/>
            <person name="Lai R."/>
            <person name="Lang Y.S."/>
            <person name="Liang B."/>
            <person name="Liao S.G."/>
            <person name="Mu D."/>
            <person name="Ma Y.Y."/>
            <person name="Niu Y.Y."/>
            <person name="Sun X.Q."/>
            <person name="Xia J.Q."/>
            <person name="Xiao J."/>
            <person name="Xiong Z.Q."/>
            <person name="Xu L."/>
            <person name="Yang L."/>
            <person name="Zhang Y."/>
            <person name="Zhao W."/>
            <person name="Zhao X.D."/>
            <person name="Zheng Y.T."/>
            <person name="Zhou J.M."/>
            <person name="Zhu Y.B."/>
            <person name="Zhang G.J."/>
            <person name="Wang J."/>
            <person name="Yao Y.G."/>
        </authorList>
    </citation>
    <scope>NUCLEOTIDE SEQUENCE [LARGE SCALE GENOMIC DNA]</scope>
</reference>
<dbReference type="InterPro" id="IPR013320">
    <property type="entry name" value="ConA-like_dom_sf"/>
</dbReference>
<dbReference type="Proteomes" id="UP000011518">
    <property type="component" value="Unassembled WGS sequence"/>
</dbReference>
<keyword evidence="1 2" id="KW-0430">Lectin</keyword>
<evidence type="ECO:0000256" key="1">
    <source>
        <dbReference type="ARBA" id="ARBA00022734"/>
    </source>
</evidence>
<dbReference type="EMBL" id="KB320418">
    <property type="protein sequence ID" value="ELW72410.1"/>
    <property type="molecule type" value="Genomic_DNA"/>
</dbReference>
<dbReference type="SUPFAM" id="SSF49899">
    <property type="entry name" value="Concanavalin A-like lectins/glucanases"/>
    <property type="match status" value="1"/>
</dbReference>
<dbReference type="Pfam" id="PF00337">
    <property type="entry name" value="Gal-bind_lectin"/>
    <property type="match status" value="1"/>
</dbReference>
<name>L9LBF3_TUPCH</name>
<dbReference type="PROSITE" id="PS51304">
    <property type="entry name" value="GALECTIN"/>
    <property type="match status" value="1"/>
</dbReference>
<evidence type="ECO:0000313" key="5">
    <source>
        <dbReference type="Proteomes" id="UP000011518"/>
    </source>
</evidence>
<dbReference type="InParanoid" id="L9LBF3"/>
<dbReference type="Gene3D" id="2.60.120.200">
    <property type="match status" value="1"/>
</dbReference>
<proteinExistence type="predicted"/>
<organism evidence="4 5">
    <name type="scientific">Tupaia chinensis</name>
    <name type="common">Chinese tree shrew</name>
    <name type="synonym">Tupaia belangeri chinensis</name>
    <dbReference type="NCBI Taxonomy" id="246437"/>
    <lineage>
        <taxon>Eukaryota</taxon>
        <taxon>Metazoa</taxon>
        <taxon>Chordata</taxon>
        <taxon>Craniata</taxon>
        <taxon>Vertebrata</taxon>
        <taxon>Euteleostomi</taxon>
        <taxon>Mammalia</taxon>
        <taxon>Eutheria</taxon>
        <taxon>Euarchontoglires</taxon>
        <taxon>Scandentia</taxon>
        <taxon>Tupaiidae</taxon>
        <taxon>Tupaia</taxon>
    </lineage>
</organism>
<reference evidence="5" key="1">
    <citation type="submission" date="2012-07" db="EMBL/GenBank/DDBJ databases">
        <title>Genome of the Chinese tree shrew, a rising model animal genetically related to primates.</title>
        <authorList>
            <person name="Zhang G."/>
            <person name="Fan Y."/>
            <person name="Yao Y."/>
            <person name="Huang Z."/>
        </authorList>
    </citation>
    <scope>NUCLEOTIDE SEQUENCE [LARGE SCALE GENOMIC DNA]</scope>
</reference>
<gene>
    <name evidence="4" type="ORF">TREES_T100013793</name>
</gene>
<keyword evidence="5" id="KW-1185">Reference proteome</keyword>
<evidence type="ECO:0000259" key="3">
    <source>
        <dbReference type="PROSITE" id="PS51304"/>
    </source>
</evidence>
<dbReference type="InterPro" id="IPR001079">
    <property type="entry name" value="Galectin_CRD"/>
</dbReference>
<sequence length="58" mass="6752">MPFVDDQSFDLRMLVLHNEYQVVANGQHCYGFAHRLQPGCVKMMQIWRDVLLISVDVS</sequence>
<evidence type="ECO:0000313" key="4">
    <source>
        <dbReference type="EMBL" id="ELW72410.1"/>
    </source>
</evidence>